<evidence type="ECO:0000259" key="2">
    <source>
        <dbReference type="SMART" id="SM00903"/>
    </source>
</evidence>
<proteinExistence type="predicted"/>
<dbReference type="Pfam" id="PF01613">
    <property type="entry name" value="Flavin_Reduct"/>
    <property type="match status" value="1"/>
</dbReference>
<feature type="domain" description="Flavin reductase like" evidence="2">
    <location>
        <begin position="29"/>
        <end position="171"/>
    </location>
</feature>
<comment type="caution">
    <text evidence="3">The sequence shown here is derived from an EMBL/GenBank/DDBJ whole genome shotgun (WGS) entry which is preliminary data.</text>
</comment>
<dbReference type="Gene3D" id="2.30.110.10">
    <property type="entry name" value="Electron Transport, Fmn-binding Protein, Chain A"/>
    <property type="match status" value="1"/>
</dbReference>
<dbReference type="RefSeq" id="WP_271218999.1">
    <property type="nucleotide sequence ID" value="NZ_BAAAVD010000032.1"/>
</dbReference>
<dbReference type="GO" id="GO:0042602">
    <property type="term" value="F:riboflavin reductase (NADPH) activity"/>
    <property type="evidence" value="ECO:0007669"/>
    <property type="project" value="TreeGrafter"/>
</dbReference>
<dbReference type="SMART" id="SM00903">
    <property type="entry name" value="Flavin_Reduct"/>
    <property type="match status" value="1"/>
</dbReference>
<evidence type="ECO:0000313" key="3">
    <source>
        <dbReference type="EMBL" id="GLK10581.1"/>
    </source>
</evidence>
<gene>
    <name evidence="3" type="ORF">GCM10017600_39870</name>
</gene>
<keyword evidence="1" id="KW-0560">Oxidoreductase</keyword>
<protein>
    <recommendedName>
        <fullName evidence="2">Flavin reductase like domain-containing protein</fullName>
    </recommendedName>
</protein>
<dbReference type="GO" id="GO:0006208">
    <property type="term" value="P:pyrimidine nucleobase catabolic process"/>
    <property type="evidence" value="ECO:0007669"/>
    <property type="project" value="TreeGrafter"/>
</dbReference>
<dbReference type="PANTHER" id="PTHR30466">
    <property type="entry name" value="FLAVIN REDUCTASE"/>
    <property type="match status" value="1"/>
</dbReference>
<accession>A0A9W6I370</accession>
<dbReference type="SUPFAM" id="SSF50475">
    <property type="entry name" value="FMN-binding split barrel"/>
    <property type="match status" value="1"/>
</dbReference>
<dbReference type="AlphaFoldDB" id="A0A9W6I370"/>
<reference evidence="3" key="1">
    <citation type="journal article" date="2014" name="Int. J. Syst. Evol. Microbiol.">
        <title>Complete genome sequence of Corynebacterium casei LMG S-19264T (=DSM 44701T), isolated from a smear-ripened cheese.</title>
        <authorList>
            <consortium name="US DOE Joint Genome Institute (JGI-PGF)"/>
            <person name="Walter F."/>
            <person name="Albersmeier A."/>
            <person name="Kalinowski J."/>
            <person name="Ruckert C."/>
        </authorList>
    </citation>
    <scope>NUCLEOTIDE SEQUENCE</scope>
    <source>
        <strain evidence="3">VKM Ac-2007</strain>
    </source>
</reference>
<keyword evidence="4" id="KW-1185">Reference proteome</keyword>
<dbReference type="GO" id="GO:0010181">
    <property type="term" value="F:FMN binding"/>
    <property type="evidence" value="ECO:0007669"/>
    <property type="project" value="InterPro"/>
</dbReference>
<reference evidence="3" key="2">
    <citation type="submission" date="2023-01" db="EMBL/GenBank/DDBJ databases">
        <authorList>
            <person name="Sun Q."/>
            <person name="Evtushenko L."/>
        </authorList>
    </citation>
    <scope>NUCLEOTIDE SEQUENCE</scope>
    <source>
        <strain evidence="3">VKM Ac-2007</strain>
    </source>
</reference>
<dbReference type="Proteomes" id="UP001143474">
    <property type="component" value="Unassembled WGS sequence"/>
</dbReference>
<dbReference type="PANTHER" id="PTHR30466:SF1">
    <property type="entry name" value="FMN REDUCTASE (NADH) RUTF"/>
    <property type="match status" value="1"/>
</dbReference>
<dbReference type="InterPro" id="IPR012349">
    <property type="entry name" value="Split_barrel_FMN-bd"/>
</dbReference>
<evidence type="ECO:0000256" key="1">
    <source>
        <dbReference type="ARBA" id="ARBA00023002"/>
    </source>
</evidence>
<dbReference type="InterPro" id="IPR002563">
    <property type="entry name" value="Flavin_Rdtase-like_dom"/>
</dbReference>
<evidence type="ECO:0000313" key="4">
    <source>
        <dbReference type="Proteomes" id="UP001143474"/>
    </source>
</evidence>
<organism evidence="3 4">
    <name type="scientific">Streptosporangium carneum</name>
    <dbReference type="NCBI Taxonomy" id="47481"/>
    <lineage>
        <taxon>Bacteria</taxon>
        <taxon>Bacillati</taxon>
        <taxon>Actinomycetota</taxon>
        <taxon>Actinomycetes</taxon>
        <taxon>Streptosporangiales</taxon>
        <taxon>Streptosporangiaceae</taxon>
        <taxon>Streptosporangium</taxon>
    </lineage>
</organism>
<sequence>MNRLVDGPVAPDPSPADPAVDPLTMRRAMGRFATGVAVVTTVVDGVPHGMTVNSLTSVSLDPPLLLVCLTTGARSTDAVTRSGRFAISILSARQEQLALRFARRGEDHFSGLEVTYGRHRVPVIPDAFAHLECEVERHLVAGDHVVVIGRVLTVCERDGEPLGFMGGRFSDIVDRGHEPVSWFF</sequence>
<name>A0A9W6I370_9ACTN</name>
<dbReference type="InterPro" id="IPR050268">
    <property type="entry name" value="NADH-dep_flavin_reductase"/>
</dbReference>
<dbReference type="EMBL" id="BSEV01000008">
    <property type="protein sequence ID" value="GLK10581.1"/>
    <property type="molecule type" value="Genomic_DNA"/>
</dbReference>